<comment type="caution">
    <text evidence="2">The sequence shown here is derived from an EMBL/GenBank/DDBJ whole genome shotgun (WGS) entry which is preliminary data.</text>
</comment>
<keyword evidence="1" id="KW-0472">Membrane</keyword>
<gene>
    <name evidence="2" type="ORF">VTL71DRAFT_10232</name>
</gene>
<keyword evidence="1" id="KW-0812">Transmembrane</keyword>
<evidence type="ECO:0000313" key="3">
    <source>
        <dbReference type="Proteomes" id="UP001595075"/>
    </source>
</evidence>
<feature type="transmembrane region" description="Helical" evidence="1">
    <location>
        <begin position="112"/>
        <end position="134"/>
    </location>
</feature>
<proteinExistence type="predicted"/>
<accession>A0ABR4BPN2</accession>
<name>A0ABR4BPN2_9HELO</name>
<organism evidence="2 3">
    <name type="scientific">Oculimacula yallundae</name>
    <dbReference type="NCBI Taxonomy" id="86028"/>
    <lineage>
        <taxon>Eukaryota</taxon>
        <taxon>Fungi</taxon>
        <taxon>Dikarya</taxon>
        <taxon>Ascomycota</taxon>
        <taxon>Pezizomycotina</taxon>
        <taxon>Leotiomycetes</taxon>
        <taxon>Helotiales</taxon>
        <taxon>Ploettnerulaceae</taxon>
        <taxon>Oculimacula</taxon>
    </lineage>
</organism>
<evidence type="ECO:0000313" key="2">
    <source>
        <dbReference type="EMBL" id="KAL2059740.1"/>
    </source>
</evidence>
<dbReference type="EMBL" id="JAZHXI010000027">
    <property type="protein sequence ID" value="KAL2059740.1"/>
    <property type="molecule type" value="Genomic_DNA"/>
</dbReference>
<keyword evidence="3" id="KW-1185">Reference proteome</keyword>
<evidence type="ECO:0000256" key="1">
    <source>
        <dbReference type="SAM" id="Phobius"/>
    </source>
</evidence>
<feature type="transmembrane region" description="Helical" evidence="1">
    <location>
        <begin position="83"/>
        <end position="105"/>
    </location>
</feature>
<keyword evidence="1" id="KW-1133">Transmembrane helix</keyword>
<reference evidence="2 3" key="1">
    <citation type="journal article" date="2024" name="Commun. Biol.">
        <title>Comparative genomic analysis of thermophilic fungi reveals convergent evolutionary adaptations and gene losses.</title>
        <authorList>
            <person name="Steindorff A.S."/>
            <person name="Aguilar-Pontes M.V."/>
            <person name="Robinson A.J."/>
            <person name="Andreopoulos B."/>
            <person name="LaButti K."/>
            <person name="Kuo A."/>
            <person name="Mondo S."/>
            <person name="Riley R."/>
            <person name="Otillar R."/>
            <person name="Haridas S."/>
            <person name="Lipzen A."/>
            <person name="Grimwood J."/>
            <person name="Schmutz J."/>
            <person name="Clum A."/>
            <person name="Reid I.D."/>
            <person name="Moisan M.C."/>
            <person name="Butler G."/>
            <person name="Nguyen T.T.M."/>
            <person name="Dewar K."/>
            <person name="Conant G."/>
            <person name="Drula E."/>
            <person name="Henrissat B."/>
            <person name="Hansel C."/>
            <person name="Singer S."/>
            <person name="Hutchinson M.I."/>
            <person name="de Vries R.P."/>
            <person name="Natvig D.O."/>
            <person name="Powell A.J."/>
            <person name="Tsang A."/>
            <person name="Grigoriev I.V."/>
        </authorList>
    </citation>
    <scope>NUCLEOTIDE SEQUENCE [LARGE SCALE GENOMIC DNA]</scope>
    <source>
        <strain evidence="2 3">CBS 494.80</strain>
    </source>
</reference>
<sequence>MDDIPPPDHFDYKYAPAPADVMPPIGDRHMMHLFHNPECAGADSTCVSRFPKKLREQLKCCPINGVNPGWGLQFVEGWDHRKIWIIVFVIFGLGSLLVAIMLTCLEKSVQDAFAVSAYMATMATVSIGFVQALLM</sequence>
<dbReference type="Proteomes" id="UP001595075">
    <property type="component" value="Unassembled WGS sequence"/>
</dbReference>
<protein>
    <submittedName>
        <fullName evidence="2">Uncharacterized protein</fullName>
    </submittedName>
</protein>